<keyword evidence="2" id="KW-1185">Reference proteome</keyword>
<proteinExistence type="predicted"/>
<reference evidence="1 2" key="1">
    <citation type="submission" date="2018-10" db="EMBL/GenBank/DDBJ databases">
        <title>Sequencing the genomes of 1000 actinobacteria strains.</title>
        <authorList>
            <person name="Klenk H.-P."/>
        </authorList>
    </citation>
    <scope>NUCLEOTIDE SEQUENCE [LARGE SCALE GENOMIC DNA]</scope>
    <source>
        <strain evidence="1 2">DSM 43911</strain>
    </source>
</reference>
<comment type="caution">
    <text evidence="1">The sequence shown here is derived from an EMBL/GenBank/DDBJ whole genome shotgun (WGS) entry which is preliminary data.</text>
</comment>
<sequence length="217" mass="23276">MTKPVVIADATPGGTALRWATEHATLLGAPLERCPAEPADLLVAAARAETVVIAHHGPFALPRHVMAVVENAPCDVVVVRGGPAPVHHRVTALITGSVHDPAVLSRATELARMRGCALRVLHAVPPLPVRTDDPHQPVTHADELLRGIRHASVVARMHPHEAVTRYADTDLIVVGDPGPTTRAALHHARCPVFVVHRAPVETFRLPTQRDHKQPAAR</sequence>
<accession>A0A495XPQ8</accession>
<dbReference type="Gene3D" id="3.40.50.12370">
    <property type="match status" value="1"/>
</dbReference>
<evidence type="ECO:0000313" key="2">
    <source>
        <dbReference type="Proteomes" id="UP000272729"/>
    </source>
</evidence>
<protein>
    <recommendedName>
        <fullName evidence="3">Universal stress protein family protein</fullName>
    </recommendedName>
</protein>
<dbReference type="CDD" id="cd00293">
    <property type="entry name" value="USP-like"/>
    <property type="match status" value="1"/>
</dbReference>
<dbReference type="RefSeq" id="WP_121230024.1">
    <property type="nucleotide sequence ID" value="NZ_JBIUBA010000025.1"/>
</dbReference>
<dbReference type="SUPFAM" id="SSF52402">
    <property type="entry name" value="Adenine nucleotide alpha hydrolases-like"/>
    <property type="match status" value="1"/>
</dbReference>
<evidence type="ECO:0000313" key="1">
    <source>
        <dbReference type="EMBL" id="RKT74894.1"/>
    </source>
</evidence>
<gene>
    <name evidence="1" type="ORF">DFJ66_8269</name>
</gene>
<organism evidence="1 2">
    <name type="scientific">Saccharothrix variisporea</name>
    <dbReference type="NCBI Taxonomy" id="543527"/>
    <lineage>
        <taxon>Bacteria</taxon>
        <taxon>Bacillati</taxon>
        <taxon>Actinomycetota</taxon>
        <taxon>Actinomycetes</taxon>
        <taxon>Pseudonocardiales</taxon>
        <taxon>Pseudonocardiaceae</taxon>
        <taxon>Saccharothrix</taxon>
    </lineage>
</organism>
<dbReference type="Proteomes" id="UP000272729">
    <property type="component" value="Unassembled WGS sequence"/>
</dbReference>
<name>A0A495XPQ8_9PSEU</name>
<dbReference type="OrthoDB" id="3694745at2"/>
<dbReference type="EMBL" id="RBXR01000001">
    <property type="protein sequence ID" value="RKT74894.1"/>
    <property type="molecule type" value="Genomic_DNA"/>
</dbReference>
<evidence type="ECO:0008006" key="3">
    <source>
        <dbReference type="Google" id="ProtNLM"/>
    </source>
</evidence>
<dbReference type="AlphaFoldDB" id="A0A495XPQ8"/>